<sequence length="118" mass="12300">MGRSTRGTGIGREGFDGGAIMDIQITTGRPGDVGGAEAAIAEDAATAMRFYVAAPSVSAVRRALFRAPGGARVVGRHDRETIACSHTMDGHSFGRHWPVLLSRLDKAGLRVVGRPAAS</sequence>
<organism evidence="1 2">
    <name type="scientific">Paludisphaera mucosa</name>
    <dbReference type="NCBI Taxonomy" id="3030827"/>
    <lineage>
        <taxon>Bacteria</taxon>
        <taxon>Pseudomonadati</taxon>
        <taxon>Planctomycetota</taxon>
        <taxon>Planctomycetia</taxon>
        <taxon>Isosphaerales</taxon>
        <taxon>Isosphaeraceae</taxon>
        <taxon>Paludisphaera</taxon>
    </lineage>
</organism>
<gene>
    <name evidence="1" type="ORF">PZE19_10710</name>
</gene>
<evidence type="ECO:0000313" key="1">
    <source>
        <dbReference type="EMBL" id="MDG3004248.1"/>
    </source>
</evidence>
<protein>
    <submittedName>
        <fullName evidence="1">Uncharacterized protein</fullName>
    </submittedName>
</protein>
<accession>A0ABT6F9I3</accession>
<dbReference type="Proteomes" id="UP001216907">
    <property type="component" value="Unassembled WGS sequence"/>
</dbReference>
<dbReference type="RefSeq" id="WP_277860609.1">
    <property type="nucleotide sequence ID" value="NZ_JARRAG010000002.1"/>
</dbReference>
<comment type="caution">
    <text evidence="1">The sequence shown here is derived from an EMBL/GenBank/DDBJ whole genome shotgun (WGS) entry which is preliminary data.</text>
</comment>
<name>A0ABT6F9I3_9BACT</name>
<keyword evidence="2" id="KW-1185">Reference proteome</keyword>
<dbReference type="EMBL" id="JARRAG010000002">
    <property type="protein sequence ID" value="MDG3004248.1"/>
    <property type="molecule type" value="Genomic_DNA"/>
</dbReference>
<evidence type="ECO:0000313" key="2">
    <source>
        <dbReference type="Proteomes" id="UP001216907"/>
    </source>
</evidence>
<proteinExistence type="predicted"/>
<reference evidence="1 2" key="1">
    <citation type="submission" date="2023-03" db="EMBL/GenBank/DDBJ databases">
        <title>Paludisphaera mucosa sp. nov. a novel planctomycete from northern fen.</title>
        <authorList>
            <person name="Ivanova A."/>
        </authorList>
    </citation>
    <scope>NUCLEOTIDE SEQUENCE [LARGE SCALE GENOMIC DNA]</scope>
    <source>
        <strain evidence="1 2">Pla2</strain>
    </source>
</reference>